<keyword evidence="2 7" id="KW-0813">Transport</keyword>
<evidence type="ECO:0000256" key="7">
    <source>
        <dbReference type="RuleBase" id="RU363032"/>
    </source>
</evidence>
<evidence type="ECO:0000313" key="10">
    <source>
        <dbReference type="Proteomes" id="UP001165667"/>
    </source>
</evidence>
<reference evidence="9" key="1">
    <citation type="submission" date="2022-05" db="EMBL/GenBank/DDBJ databases">
        <authorList>
            <person name="Pankratov T."/>
        </authorList>
    </citation>
    <scope>NUCLEOTIDE SEQUENCE</scope>
    <source>
        <strain evidence="9">BP6-180914</strain>
    </source>
</reference>
<keyword evidence="10" id="KW-1185">Reference proteome</keyword>
<evidence type="ECO:0000256" key="4">
    <source>
        <dbReference type="ARBA" id="ARBA00022692"/>
    </source>
</evidence>
<gene>
    <name evidence="9" type="ORF">M8523_12025</name>
</gene>
<evidence type="ECO:0000259" key="8">
    <source>
        <dbReference type="PROSITE" id="PS50928"/>
    </source>
</evidence>
<feature type="transmembrane region" description="Helical" evidence="7">
    <location>
        <begin position="171"/>
        <end position="190"/>
    </location>
</feature>
<keyword evidence="6 7" id="KW-0472">Membrane</keyword>
<protein>
    <submittedName>
        <fullName evidence="9">ABC transporter permease</fullName>
    </submittedName>
</protein>
<feature type="transmembrane region" description="Helical" evidence="7">
    <location>
        <begin position="228"/>
        <end position="254"/>
    </location>
</feature>
<dbReference type="SUPFAM" id="SSF161098">
    <property type="entry name" value="MetI-like"/>
    <property type="match status" value="1"/>
</dbReference>
<comment type="similarity">
    <text evidence="7">Belongs to the binding-protein-dependent transport system permease family.</text>
</comment>
<dbReference type="InterPro" id="IPR000515">
    <property type="entry name" value="MetI-like"/>
</dbReference>
<dbReference type="Pfam" id="PF00528">
    <property type="entry name" value="BPD_transp_1"/>
    <property type="match status" value="1"/>
</dbReference>
<evidence type="ECO:0000256" key="5">
    <source>
        <dbReference type="ARBA" id="ARBA00022989"/>
    </source>
</evidence>
<comment type="caution">
    <text evidence="9">The sequence shown here is derived from an EMBL/GenBank/DDBJ whole genome shotgun (WGS) entry which is preliminary data.</text>
</comment>
<sequence>MTRFILRRLFTALITLIISSFLVCMLIHLIPGDPVAMMMAQNSSPTPEQLAAMRHMLGLDLPLWQQYFHYVGRLLTGDMGRSIFGSEPVGKLLLERLPNTFALAFAGLAIAIGFGMPLGFFAAYKKGSWADSALMAFAVAGVSVPNFWLGLMLVLLFSMTLGWLPVAGEDWRSMILPAVTLGVTYMAIIARMTRSAMIEVFSEDFIRTARAKGLPESIVMFRHALRPAMISVVTIIGVVFGYLMGGAVVVENVFSWNGLGRLAIQAINYRDYPLIQGFILLFATIIVVMSVLLDIAYAWLDPRISVQ</sequence>
<feature type="transmembrane region" description="Helical" evidence="7">
    <location>
        <begin position="9"/>
        <end position="30"/>
    </location>
</feature>
<accession>A0AA41YWT1</accession>
<dbReference type="RefSeq" id="WP_282585117.1">
    <property type="nucleotide sequence ID" value="NZ_JAMOIM010000007.1"/>
</dbReference>
<evidence type="ECO:0000313" key="9">
    <source>
        <dbReference type="EMBL" id="MCW6508745.1"/>
    </source>
</evidence>
<dbReference type="PANTHER" id="PTHR43163:SF6">
    <property type="entry name" value="DIPEPTIDE TRANSPORT SYSTEM PERMEASE PROTEIN DPPB-RELATED"/>
    <property type="match status" value="1"/>
</dbReference>
<dbReference type="EMBL" id="JAMOIM010000007">
    <property type="protein sequence ID" value="MCW6508745.1"/>
    <property type="molecule type" value="Genomic_DNA"/>
</dbReference>
<dbReference type="PANTHER" id="PTHR43163">
    <property type="entry name" value="DIPEPTIDE TRANSPORT SYSTEM PERMEASE PROTEIN DPPB-RELATED"/>
    <property type="match status" value="1"/>
</dbReference>
<keyword evidence="3" id="KW-1003">Cell membrane</keyword>
<dbReference type="PROSITE" id="PS50928">
    <property type="entry name" value="ABC_TM1"/>
    <property type="match status" value="1"/>
</dbReference>
<dbReference type="CDD" id="cd06261">
    <property type="entry name" value="TM_PBP2"/>
    <property type="match status" value="1"/>
</dbReference>
<evidence type="ECO:0000256" key="2">
    <source>
        <dbReference type="ARBA" id="ARBA00022448"/>
    </source>
</evidence>
<dbReference type="AlphaFoldDB" id="A0AA41YWT1"/>
<keyword evidence="4 7" id="KW-0812">Transmembrane</keyword>
<keyword evidence="5 7" id="KW-1133">Transmembrane helix</keyword>
<evidence type="ECO:0000256" key="6">
    <source>
        <dbReference type="ARBA" id="ARBA00023136"/>
    </source>
</evidence>
<proteinExistence type="inferred from homology"/>
<feature type="domain" description="ABC transmembrane type-1" evidence="8">
    <location>
        <begin position="97"/>
        <end position="297"/>
    </location>
</feature>
<comment type="subcellular location">
    <subcellularLocation>
        <location evidence="1 7">Cell membrane</location>
        <topology evidence="1 7">Multi-pass membrane protein</topology>
    </subcellularLocation>
</comment>
<feature type="transmembrane region" description="Helical" evidence="7">
    <location>
        <begin position="136"/>
        <end position="159"/>
    </location>
</feature>
<dbReference type="InterPro" id="IPR035906">
    <property type="entry name" value="MetI-like_sf"/>
</dbReference>
<feature type="transmembrane region" description="Helical" evidence="7">
    <location>
        <begin position="101"/>
        <end position="124"/>
    </location>
</feature>
<name>A0AA41YWT1_9HYPH</name>
<evidence type="ECO:0000256" key="1">
    <source>
        <dbReference type="ARBA" id="ARBA00004651"/>
    </source>
</evidence>
<feature type="transmembrane region" description="Helical" evidence="7">
    <location>
        <begin position="274"/>
        <end position="300"/>
    </location>
</feature>
<evidence type="ECO:0000256" key="3">
    <source>
        <dbReference type="ARBA" id="ARBA00022475"/>
    </source>
</evidence>
<organism evidence="9 10">
    <name type="scientific">Lichenifustis flavocetrariae</name>
    <dbReference type="NCBI Taxonomy" id="2949735"/>
    <lineage>
        <taxon>Bacteria</taxon>
        <taxon>Pseudomonadati</taxon>
        <taxon>Pseudomonadota</taxon>
        <taxon>Alphaproteobacteria</taxon>
        <taxon>Hyphomicrobiales</taxon>
        <taxon>Lichenihabitantaceae</taxon>
        <taxon>Lichenifustis</taxon>
    </lineage>
</organism>
<dbReference type="GO" id="GO:0071916">
    <property type="term" value="F:dipeptide transmembrane transporter activity"/>
    <property type="evidence" value="ECO:0007669"/>
    <property type="project" value="TreeGrafter"/>
</dbReference>
<dbReference type="Proteomes" id="UP001165667">
    <property type="component" value="Unassembled WGS sequence"/>
</dbReference>
<dbReference type="Gene3D" id="1.10.3720.10">
    <property type="entry name" value="MetI-like"/>
    <property type="match status" value="1"/>
</dbReference>
<dbReference type="Pfam" id="PF19300">
    <property type="entry name" value="BPD_transp_1_N"/>
    <property type="match status" value="1"/>
</dbReference>
<dbReference type="GO" id="GO:0005886">
    <property type="term" value="C:plasma membrane"/>
    <property type="evidence" value="ECO:0007669"/>
    <property type="project" value="UniProtKB-SubCell"/>
</dbReference>
<dbReference type="InterPro" id="IPR045621">
    <property type="entry name" value="BPD_transp_1_N"/>
</dbReference>